<dbReference type="OrthoDB" id="3865308at2759"/>
<sequence>MPLFINPAARQQDAYIPLKANIDDMVNCTTELEEDLKYVVEDGETFGLLSTDTYLENAPQIIKNLERISSLLLNSVQDLTFDDEAFDLADSNLLALVLYSFLNEHRRAIAVLATQHKTLKTTGPLFDSVGRCLDTERRALDRFRAAIEARYHEIKERTAGDWENFNSAMSEATSVYPAPTMIMVDV</sequence>
<accession>A0A6A6UEQ2</accession>
<keyword evidence="2" id="KW-1185">Reference proteome</keyword>
<dbReference type="EMBL" id="MU004234">
    <property type="protein sequence ID" value="KAF2670116.1"/>
    <property type="molecule type" value="Genomic_DNA"/>
</dbReference>
<dbReference type="Proteomes" id="UP000799302">
    <property type="component" value="Unassembled WGS sequence"/>
</dbReference>
<protein>
    <submittedName>
        <fullName evidence="1">Uncharacterized protein</fullName>
    </submittedName>
</protein>
<proteinExistence type="predicted"/>
<reference evidence="1" key="1">
    <citation type="journal article" date="2020" name="Stud. Mycol.">
        <title>101 Dothideomycetes genomes: a test case for predicting lifestyles and emergence of pathogens.</title>
        <authorList>
            <person name="Haridas S."/>
            <person name="Albert R."/>
            <person name="Binder M."/>
            <person name="Bloem J."/>
            <person name="Labutti K."/>
            <person name="Salamov A."/>
            <person name="Andreopoulos B."/>
            <person name="Baker S."/>
            <person name="Barry K."/>
            <person name="Bills G."/>
            <person name="Bluhm B."/>
            <person name="Cannon C."/>
            <person name="Castanera R."/>
            <person name="Culley D."/>
            <person name="Daum C."/>
            <person name="Ezra D."/>
            <person name="Gonzalez J."/>
            <person name="Henrissat B."/>
            <person name="Kuo A."/>
            <person name="Liang C."/>
            <person name="Lipzen A."/>
            <person name="Lutzoni F."/>
            <person name="Magnuson J."/>
            <person name="Mondo S."/>
            <person name="Nolan M."/>
            <person name="Ohm R."/>
            <person name="Pangilinan J."/>
            <person name="Park H.-J."/>
            <person name="Ramirez L."/>
            <person name="Alfaro M."/>
            <person name="Sun H."/>
            <person name="Tritt A."/>
            <person name="Yoshinaga Y."/>
            <person name="Zwiers L.-H."/>
            <person name="Turgeon B."/>
            <person name="Goodwin S."/>
            <person name="Spatafora J."/>
            <person name="Crous P."/>
            <person name="Grigoriev I."/>
        </authorList>
    </citation>
    <scope>NUCLEOTIDE SEQUENCE</scope>
    <source>
        <strain evidence="1">CBS 115976</strain>
    </source>
</reference>
<evidence type="ECO:0000313" key="2">
    <source>
        <dbReference type="Proteomes" id="UP000799302"/>
    </source>
</evidence>
<evidence type="ECO:0000313" key="1">
    <source>
        <dbReference type="EMBL" id="KAF2670116.1"/>
    </source>
</evidence>
<gene>
    <name evidence="1" type="ORF">BT63DRAFT_439226</name>
</gene>
<name>A0A6A6UEQ2_9PEZI</name>
<dbReference type="AlphaFoldDB" id="A0A6A6UEQ2"/>
<organism evidence="1 2">
    <name type="scientific">Microthyrium microscopicum</name>
    <dbReference type="NCBI Taxonomy" id="703497"/>
    <lineage>
        <taxon>Eukaryota</taxon>
        <taxon>Fungi</taxon>
        <taxon>Dikarya</taxon>
        <taxon>Ascomycota</taxon>
        <taxon>Pezizomycotina</taxon>
        <taxon>Dothideomycetes</taxon>
        <taxon>Dothideomycetes incertae sedis</taxon>
        <taxon>Microthyriales</taxon>
        <taxon>Microthyriaceae</taxon>
        <taxon>Microthyrium</taxon>
    </lineage>
</organism>